<dbReference type="NCBIfam" id="TIGR00229">
    <property type="entry name" value="sensory_box"/>
    <property type="match status" value="1"/>
</dbReference>
<dbReference type="EMBL" id="OBMT01000001">
    <property type="protein sequence ID" value="SOB94670.1"/>
    <property type="molecule type" value="Genomic_DNA"/>
</dbReference>
<gene>
    <name evidence="5" type="ORF">SAMN05877831_101569</name>
</gene>
<dbReference type="SMART" id="SM00091">
    <property type="entry name" value="PAS"/>
    <property type="match status" value="5"/>
</dbReference>
<dbReference type="PANTHER" id="PTHR44757">
    <property type="entry name" value="DIGUANYLATE CYCLASE DGCP"/>
    <property type="match status" value="1"/>
</dbReference>
<dbReference type="Pfam" id="PF00563">
    <property type="entry name" value="EAL"/>
    <property type="match status" value="1"/>
</dbReference>
<sequence>MTIELVSAQLARGASLPANPLPAPAEPPAAGFAFDGDGLLIAADPALCARLGHASETLRQQPMSALLAEADRAAVQDWLASEATEATLALPATAGTLSLSANALLLVLLRLGPGLPGRGLLVEHPPVKASAAPIRGSQDPLAALIESADLGLWQWNVQTGETLLSERWAEVLGYQLSDLDPIDVERWAGLWHPEDLVRARAELARHFAGESEWYEIEARLRHKSGRWVWVRDLGRVRSWTADGRPEWMSGIHRNIDAWKRRESRLLQSQDLLERAGMLAGLGGWEVDLRSGELFWSDETCRIHGVPPGYSPTMEEAIAFYAPEAQPLIRAAVTRGIENGMPWDIELPILRPDGERVWVRAVGEAAFEDGRPVRLNGAFQNISDRKETEHQLAEAATVAQRSRDRLNTLADNAPGALFEHRESPSGAIDLPYFSARLPELMGVSREEILADGAAAAKNIHPEDAEALGRAIAQSRTQMRPLEVRYRLNHPRRGLRWMQLTSVPYHAPDGSVTWHGSVFDVTEESETVEALRIAHERLNTIAENVPGALFEYRREADGRAWFPYFTQKMPDLLGIAPEDLGADPDRTFAHVPPEDRQKIVERFTASRESLTLVEFRTRVCPDAGEQRWLHVWAAPFARPDGTITWFGKAVDISDRVAVEAQAQAAAEEVRLAHARLNSITDIAPVGLFEFRLYPDGRTEYPYASARYKELLGVGHLEFNGLGTAMVDRVVPEDRARMHALTLESARNLTPWRMRFRFLHPKRGLIWLSAASQPVRQNDGTIVWTGGLHDVTADVARETELERAYGLAERMRARNEHLALHDGLTGLPNRRYFDRRLEDRMQAARAGTLARDCALIQIDIDHFKHINDTLGHEAGDRALCRVAEVLRGCLDAEDFAARLGGDEFSVLLAPGRTRAQAETIAAQMRAALREPFHYRGTQSRISASFGIVCVPDVTGLTEELQISVDAALYRAKAAGRDRIEVVSGNLTRRLHDSRTLVMDLQEAIEADVFEPWFLPQICARTGALGGIEAQLRWRHPKRGLLAPRVFLPLAEQLQILPELERILVEKSEAVLAGLTARGLFVPKIGFDLCTDHLPHAEFLKHWRGRDFGATQVAVQLRGALRLDAAAGQTGSHLRALKESGIAIEIAGFGTGPTALVELTELRPAALKIAPALVARLHGNPGSRALLRAVIDLAAALGCTTIAEGVETEALAETLRELGCNLLQGAGCAAPIDAAQLADFLAQRTPPAALRAEPCDDRPAC</sequence>
<feature type="domain" description="PAC" evidence="2">
    <location>
        <begin position="342"/>
        <end position="393"/>
    </location>
</feature>
<dbReference type="InterPro" id="IPR043128">
    <property type="entry name" value="Rev_trsase/Diguanyl_cyclase"/>
</dbReference>
<dbReference type="FunFam" id="3.30.70.270:FF:000001">
    <property type="entry name" value="Diguanylate cyclase domain protein"/>
    <property type="match status" value="1"/>
</dbReference>
<dbReference type="InterPro" id="IPR001610">
    <property type="entry name" value="PAC"/>
</dbReference>
<evidence type="ECO:0000313" key="5">
    <source>
        <dbReference type="EMBL" id="SOB94670.1"/>
    </source>
</evidence>
<name>A0A285RKP9_9RHOB</name>
<dbReference type="InterPro" id="IPR000700">
    <property type="entry name" value="PAS-assoc_C"/>
</dbReference>
<dbReference type="Gene3D" id="2.10.70.100">
    <property type="match status" value="1"/>
</dbReference>
<keyword evidence="6" id="KW-1185">Reference proteome</keyword>
<dbReference type="PROSITE" id="PS50887">
    <property type="entry name" value="GGDEF"/>
    <property type="match status" value="1"/>
</dbReference>
<dbReference type="InterPro" id="IPR029787">
    <property type="entry name" value="Nucleotide_cyclase"/>
</dbReference>
<dbReference type="Gene3D" id="3.20.20.450">
    <property type="entry name" value="EAL domain"/>
    <property type="match status" value="1"/>
</dbReference>
<accession>A0A285RKP9</accession>
<dbReference type="PROSITE" id="PS50113">
    <property type="entry name" value="PAC"/>
    <property type="match status" value="1"/>
</dbReference>
<dbReference type="PROSITE" id="PS50112">
    <property type="entry name" value="PAS"/>
    <property type="match status" value="1"/>
</dbReference>
<dbReference type="Gene3D" id="3.30.450.20">
    <property type="entry name" value="PAS domain"/>
    <property type="match status" value="5"/>
</dbReference>
<dbReference type="SUPFAM" id="SSF55073">
    <property type="entry name" value="Nucleotide cyclase"/>
    <property type="match status" value="1"/>
</dbReference>
<feature type="domain" description="EAL" evidence="3">
    <location>
        <begin position="990"/>
        <end position="1241"/>
    </location>
</feature>
<dbReference type="AlphaFoldDB" id="A0A285RKP9"/>
<dbReference type="InterPro" id="IPR052155">
    <property type="entry name" value="Biofilm_reg_signaling"/>
</dbReference>
<protein>
    <submittedName>
        <fullName evidence="5">PAS domain S-box-containing protein/diguanylate cyclase (GGDEF)-like protein</fullName>
    </submittedName>
</protein>
<feature type="domain" description="GGDEF" evidence="4">
    <location>
        <begin position="848"/>
        <end position="981"/>
    </location>
</feature>
<dbReference type="InterPro" id="IPR001633">
    <property type="entry name" value="EAL_dom"/>
</dbReference>
<evidence type="ECO:0000259" key="2">
    <source>
        <dbReference type="PROSITE" id="PS50113"/>
    </source>
</evidence>
<evidence type="ECO:0000259" key="1">
    <source>
        <dbReference type="PROSITE" id="PS50112"/>
    </source>
</evidence>
<evidence type="ECO:0000259" key="4">
    <source>
        <dbReference type="PROSITE" id="PS50887"/>
    </source>
</evidence>
<dbReference type="CDD" id="cd01948">
    <property type="entry name" value="EAL"/>
    <property type="match status" value="1"/>
</dbReference>
<dbReference type="CDD" id="cd00130">
    <property type="entry name" value="PAS"/>
    <property type="match status" value="5"/>
</dbReference>
<dbReference type="Proteomes" id="UP000219111">
    <property type="component" value="Unassembled WGS sequence"/>
</dbReference>
<dbReference type="SUPFAM" id="SSF55785">
    <property type="entry name" value="PYP-like sensor domain (PAS domain)"/>
    <property type="match status" value="5"/>
</dbReference>
<dbReference type="NCBIfam" id="TIGR00254">
    <property type="entry name" value="GGDEF"/>
    <property type="match status" value="1"/>
</dbReference>
<evidence type="ECO:0000259" key="3">
    <source>
        <dbReference type="PROSITE" id="PS50883"/>
    </source>
</evidence>
<dbReference type="SMART" id="SM00086">
    <property type="entry name" value="PAC"/>
    <property type="match status" value="5"/>
</dbReference>
<reference evidence="6" key="1">
    <citation type="submission" date="2017-08" db="EMBL/GenBank/DDBJ databases">
        <authorList>
            <person name="Varghese N."/>
            <person name="Submissions S."/>
        </authorList>
    </citation>
    <scope>NUCLEOTIDE SEQUENCE [LARGE SCALE GENOMIC DNA]</scope>
    <source>
        <strain evidence="6">JA276</strain>
    </source>
</reference>
<dbReference type="SMART" id="SM00052">
    <property type="entry name" value="EAL"/>
    <property type="match status" value="1"/>
</dbReference>
<proteinExistence type="predicted"/>
<dbReference type="InterPro" id="IPR035965">
    <property type="entry name" value="PAS-like_dom_sf"/>
</dbReference>
<organism evidence="5 6">
    <name type="scientific">Rhodobacter maris</name>
    <dbReference type="NCBI Taxonomy" id="446682"/>
    <lineage>
        <taxon>Bacteria</taxon>
        <taxon>Pseudomonadati</taxon>
        <taxon>Pseudomonadota</taxon>
        <taxon>Alphaproteobacteria</taxon>
        <taxon>Rhodobacterales</taxon>
        <taxon>Rhodobacter group</taxon>
        <taxon>Rhodobacter</taxon>
    </lineage>
</organism>
<dbReference type="Pfam" id="PF08447">
    <property type="entry name" value="PAS_3"/>
    <property type="match status" value="5"/>
</dbReference>
<dbReference type="PANTHER" id="PTHR44757:SF2">
    <property type="entry name" value="BIOFILM ARCHITECTURE MAINTENANCE PROTEIN MBAA"/>
    <property type="match status" value="1"/>
</dbReference>
<dbReference type="CDD" id="cd01949">
    <property type="entry name" value="GGDEF"/>
    <property type="match status" value="1"/>
</dbReference>
<dbReference type="InterPro" id="IPR000014">
    <property type="entry name" value="PAS"/>
</dbReference>
<evidence type="ECO:0000313" key="6">
    <source>
        <dbReference type="Proteomes" id="UP000219111"/>
    </source>
</evidence>
<dbReference type="SMART" id="SM00267">
    <property type="entry name" value="GGDEF"/>
    <property type="match status" value="1"/>
</dbReference>
<dbReference type="RefSeq" id="WP_097068559.1">
    <property type="nucleotide sequence ID" value="NZ_OBMT01000001.1"/>
</dbReference>
<dbReference type="OrthoDB" id="9814202at2"/>
<dbReference type="GO" id="GO:0003824">
    <property type="term" value="F:catalytic activity"/>
    <property type="evidence" value="ECO:0007669"/>
    <property type="project" value="UniProtKB-ARBA"/>
</dbReference>
<dbReference type="Pfam" id="PF00990">
    <property type="entry name" value="GGDEF"/>
    <property type="match status" value="1"/>
</dbReference>
<dbReference type="InterPro" id="IPR000160">
    <property type="entry name" value="GGDEF_dom"/>
</dbReference>
<dbReference type="InterPro" id="IPR035919">
    <property type="entry name" value="EAL_sf"/>
</dbReference>
<dbReference type="InterPro" id="IPR013655">
    <property type="entry name" value="PAS_fold_3"/>
</dbReference>
<dbReference type="SUPFAM" id="SSF141868">
    <property type="entry name" value="EAL domain-like"/>
    <property type="match status" value="1"/>
</dbReference>
<dbReference type="Gene3D" id="3.30.70.270">
    <property type="match status" value="1"/>
</dbReference>
<feature type="domain" description="PAS" evidence="1">
    <location>
        <begin position="401"/>
        <end position="477"/>
    </location>
</feature>
<dbReference type="PROSITE" id="PS50883">
    <property type="entry name" value="EAL"/>
    <property type="match status" value="1"/>
</dbReference>